<name>A0ABV4TSR5_9GAMM</name>
<sequence>MSEETVIEGAAAPDFELEATRDGKVRLSDLRGKLVVLYFYPRDDTPGCTQEGQEFRDRYPQFQELGAEVLGISRDSLASHEKFAAKQEFPFPLLADPDEAVCNAYGVMKEKNMYGKKVWSVERSTFVIDADGVIRHAHRKVKVDGHVDQVLEEVRGLAG</sequence>
<reference evidence="14 15" key="1">
    <citation type="submission" date="2024-08" db="EMBL/GenBank/DDBJ databases">
        <title>Whole-genome sequencing of halo(alkali)philic microorganisms from hypersaline lakes.</title>
        <authorList>
            <person name="Sorokin D.Y."/>
            <person name="Merkel A.Y."/>
            <person name="Messina E."/>
            <person name="Yakimov M."/>
        </authorList>
    </citation>
    <scope>NUCLEOTIDE SEQUENCE [LARGE SCALE GENOMIC DNA]</scope>
    <source>
        <strain evidence="14 15">Cl-TMA</strain>
    </source>
</reference>
<comment type="similarity">
    <text evidence="10">Belongs to the peroxiredoxin family. BCP/PrxQ subfamily.</text>
</comment>
<accession>A0ABV4TSR5</accession>
<dbReference type="Pfam" id="PF00578">
    <property type="entry name" value="AhpC-TSA"/>
    <property type="match status" value="1"/>
</dbReference>
<dbReference type="CDD" id="cd03017">
    <property type="entry name" value="PRX_BCP"/>
    <property type="match status" value="1"/>
</dbReference>
<evidence type="ECO:0000256" key="9">
    <source>
        <dbReference type="ARBA" id="ARBA00032824"/>
    </source>
</evidence>
<evidence type="ECO:0000256" key="7">
    <source>
        <dbReference type="ARBA" id="ARBA00023157"/>
    </source>
</evidence>
<gene>
    <name evidence="14" type="ORF">ACERLL_05945</name>
</gene>
<dbReference type="InterPro" id="IPR013766">
    <property type="entry name" value="Thioredoxin_domain"/>
</dbReference>
<evidence type="ECO:0000256" key="1">
    <source>
        <dbReference type="ARBA" id="ARBA00003330"/>
    </source>
</evidence>
<dbReference type="GO" id="GO:0140824">
    <property type="term" value="F:thioredoxin-dependent peroxiredoxin activity"/>
    <property type="evidence" value="ECO:0007669"/>
    <property type="project" value="UniProtKB-EC"/>
</dbReference>
<dbReference type="EMBL" id="JBGUAW010000003">
    <property type="protein sequence ID" value="MFA9460367.1"/>
    <property type="molecule type" value="Genomic_DNA"/>
</dbReference>
<evidence type="ECO:0000256" key="10">
    <source>
        <dbReference type="ARBA" id="ARBA00038489"/>
    </source>
</evidence>
<comment type="catalytic activity">
    <reaction evidence="12">
        <text>a hydroperoxide + [thioredoxin]-dithiol = an alcohol + [thioredoxin]-disulfide + H2O</text>
        <dbReference type="Rhea" id="RHEA:62620"/>
        <dbReference type="Rhea" id="RHEA-COMP:10698"/>
        <dbReference type="Rhea" id="RHEA-COMP:10700"/>
        <dbReference type="ChEBI" id="CHEBI:15377"/>
        <dbReference type="ChEBI" id="CHEBI:29950"/>
        <dbReference type="ChEBI" id="CHEBI:30879"/>
        <dbReference type="ChEBI" id="CHEBI:35924"/>
        <dbReference type="ChEBI" id="CHEBI:50058"/>
        <dbReference type="EC" id="1.11.1.24"/>
    </reaction>
</comment>
<dbReference type="PANTHER" id="PTHR42801:SF4">
    <property type="entry name" value="AHPC_TSA FAMILY PROTEIN"/>
    <property type="match status" value="1"/>
</dbReference>
<evidence type="ECO:0000259" key="13">
    <source>
        <dbReference type="PROSITE" id="PS51352"/>
    </source>
</evidence>
<keyword evidence="15" id="KW-1185">Reference proteome</keyword>
<evidence type="ECO:0000256" key="6">
    <source>
        <dbReference type="ARBA" id="ARBA00023002"/>
    </source>
</evidence>
<dbReference type="InterPro" id="IPR050924">
    <property type="entry name" value="Peroxiredoxin_BCP/PrxQ"/>
</dbReference>
<dbReference type="Proteomes" id="UP001575181">
    <property type="component" value="Unassembled WGS sequence"/>
</dbReference>
<evidence type="ECO:0000256" key="12">
    <source>
        <dbReference type="ARBA" id="ARBA00049091"/>
    </source>
</evidence>
<dbReference type="PROSITE" id="PS51352">
    <property type="entry name" value="THIOREDOXIN_2"/>
    <property type="match status" value="1"/>
</dbReference>
<dbReference type="Gene3D" id="3.40.30.10">
    <property type="entry name" value="Glutaredoxin"/>
    <property type="match status" value="1"/>
</dbReference>
<dbReference type="InterPro" id="IPR024706">
    <property type="entry name" value="Peroxiredoxin_AhpC-typ"/>
</dbReference>
<proteinExistence type="inferred from homology"/>
<evidence type="ECO:0000313" key="14">
    <source>
        <dbReference type="EMBL" id="MFA9460367.1"/>
    </source>
</evidence>
<dbReference type="InterPro" id="IPR036249">
    <property type="entry name" value="Thioredoxin-like_sf"/>
</dbReference>
<evidence type="ECO:0000256" key="3">
    <source>
        <dbReference type="ARBA" id="ARBA00013017"/>
    </source>
</evidence>
<keyword evidence="4 14" id="KW-0575">Peroxidase</keyword>
<keyword evidence="8" id="KW-0676">Redox-active center</keyword>
<protein>
    <recommendedName>
        <fullName evidence="3">thioredoxin-dependent peroxiredoxin</fullName>
        <ecNumber evidence="3">1.11.1.24</ecNumber>
    </recommendedName>
    <alternativeName>
        <fullName evidence="9">Thioredoxin peroxidase</fullName>
    </alternativeName>
    <alternativeName>
        <fullName evidence="11">Thioredoxin-dependent peroxiredoxin Bcp</fullName>
    </alternativeName>
</protein>
<evidence type="ECO:0000256" key="8">
    <source>
        <dbReference type="ARBA" id="ARBA00023284"/>
    </source>
</evidence>
<dbReference type="InterPro" id="IPR000866">
    <property type="entry name" value="AhpC/TSA"/>
</dbReference>
<dbReference type="PIRSF" id="PIRSF000239">
    <property type="entry name" value="AHPC"/>
    <property type="match status" value="1"/>
</dbReference>
<evidence type="ECO:0000256" key="11">
    <source>
        <dbReference type="ARBA" id="ARBA00042639"/>
    </source>
</evidence>
<comment type="caution">
    <text evidence="14">The sequence shown here is derived from an EMBL/GenBank/DDBJ whole genome shotgun (WGS) entry which is preliminary data.</text>
</comment>
<dbReference type="SUPFAM" id="SSF52833">
    <property type="entry name" value="Thioredoxin-like"/>
    <property type="match status" value="1"/>
</dbReference>
<dbReference type="PANTHER" id="PTHR42801">
    <property type="entry name" value="THIOREDOXIN-DEPENDENT PEROXIDE REDUCTASE"/>
    <property type="match status" value="1"/>
</dbReference>
<organism evidence="14 15">
    <name type="scientific">Thiohalorhabdus methylotrophus</name>
    <dbReference type="NCBI Taxonomy" id="3242694"/>
    <lineage>
        <taxon>Bacteria</taxon>
        <taxon>Pseudomonadati</taxon>
        <taxon>Pseudomonadota</taxon>
        <taxon>Gammaproteobacteria</taxon>
        <taxon>Thiohalorhabdales</taxon>
        <taxon>Thiohalorhabdaceae</taxon>
        <taxon>Thiohalorhabdus</taxon>
    </lineage>
</organism>
<keyword evidence="6 14" id="KW-0560">Oxidoreductase</keyword>
<comment type="function">
    <text evidence="1">Thiol-specific peroxidase that catalyzes the reduction of hydrogen peroxide and organic hydroperoxides to water and alcohols, respectively. Plays a role in cell protection against oxidative stress by detoxifying peroxides and as sensor of hydrogen peroxide-mediated signaling events.</text>
</comment>
<evidence type="ECO:0000256" key="5">
    <source>
        <dbReference type="ARBA" id="ARBA00022862"/>
    </source>
</evidence>
<dbReference type="RefSeq" id="WP_373655150.1">
    <property type="nucleotide sequence ID" value="NZ_JBGUAW010000003.1"/>
</dbReference>
<comment type="subunit">
    <text evidence="2">Monomer.</text>
</comment>
<evidence type="ECO:0000256" key="2">
    <source>
        <dbReference type="ARBA" id="ARBA00011245"/>
    </source>
</evidence>
<feature type="domain" description="Thioredoxin" evidence="13">
    <location>
        <begin position="6"/>
        <end position="159"/>
    </location>
</feature>
<evidence type="ECO:0000256" key="4">
    <source>
        <dbReference type="ARBA" id="ARBA00022559"/>
    </source>
</evidence>
<keyword evidence="7" id="KW-1015">Disulfide bond</keyword>
<keyword evidence="5" id="KW-0049">Antioxidant</keyword>
<evidence type="ECO:0000313" key="15">
    <source>
        <dbReference type="Proteomes" id="UP001575181"/>
    </source>
</evidence>
<dbReference type="EC" id="1.11.1.24" evidence="3"/>